<feature type="domain" description="N-acetyltransferase" evidence="2">
    <location>
        <begin position="49"/>
        <end position="215"/>
    </location>
</feature>
<evidence type="ECO:0000313" key="3">
    <source>
        <dbReference type="EMBL" id="WRT69746.1"/>
    </source>
</evidence>
<dbReference type="CDD" id="cd04301">
    <property type="entry name" value="NAT_SF"/>
    <property type="match status" value="1"/>
</dbReference>
<evidence type="ECO:0000259" key="2">
    <source>
        <dbReference type="PROSITE" id="PS51186"/>
    </source>
</evidence>
<dbReference type="SUPFAM" id="SSF55729">
    <property type="entry name" value="Acyl-CoA N-acyltransferases (Nat)"/>
    <property type="match status" value="1"/>
</dbReference>
<accession>A0ABZ1D6S4</accession>
<dbReference type="RefSeq" id="XP_062794485.1">
    <property type="nucleotide sequence ID" value="XM_062938434.1"/>
</dbReference>
<feature type="compositionally biased region" description="Polar residues" evidence="1">
    <location>
        <begin position="7"/>
        <end position="34"/>
    </location>
</feature>
<sequence length="217" mass="23874">MFDDGKSSTMPSPSSTQGNHQPNSSINTPSSSGATNLTSVSSGSSFSNLVFRRIPAERTIPLRHLVLWPSISIEFQLVPSYDLSQDTIHTGAFLPSTPHIEQDPIGILTLAIQPYSNPSSLPVSLQDQDVHVQLHKFAVNPSCQGKSIGRQLLAYAIRLLREVYCGKRVLLHFDARANQQRFYQNCGMIILDDNTFVKYGPNGEGKGVEYVKMGNVI</sequence>
<dbReference type="PROSITE" id="PS51186">
    <property type="entry name" value="GNAT"/>
    <property type="match status" value="1"/>
</dbReference>
<protein>
    <recommendedName>
        <fullName evidence="2">N-acetyltransferase domain-containing protein</fullName>
    </recommendedName>
</protein>
<reference evidence="3 4" key="1">
    <citation type="submission" date="2024-01" db="EMBL/GenBank/DDBJ databases">
        <title>Comparative genomics of Cryptococcus and Kwoniella reveals pathogenesis evolution and contrasting modes of karyotype evolution via chromosome fusion or intercentromeric recombination.</title>
        <authorList>
            <person name="Coelho M.A."/>
            <person name="David-Palma M."/>
            <person name="Shea T."/>
            <person name="Bowers K."/>
            <person name="McGinley-Smith S."/>
            <person name="Mohammad A.W."/>
            <person name="Gnirke A."/>
            <person name="Yurkov A.M."/>
            <person name="Nowrousian M."/>
            <person name="Sun S."/>
            <person name="Cuomo C.A."/>
            <person name="Heitman J."/>
        </authorList>
    </citation>
    <scope>NUCLEOTIDE SEQUENCE [LARGE SCALE GENOMIC DNA]</scope>
    <source>
        <strain evidence="3">CBS 11374</strain>
    </source>
</reference>
<gene>
    <name evidence="3" type="ORF">IL334_006737</name>
</gene>
<dbReference type="InterPro" id="IPR016181">
    <property type="entry name" value="Acyl_CoA_acyltransferase"/>
</dbReference>
<evidence type="ECO:0000313" key="4">
    <source>
        <dbReference type="Proteomes" id="UP001329825"/>
    </source>
</evidence>
<proteinExistence type="predicted"/>
<dbReference type="GeneID" id="87958867"/>
<dbReference type="InterPro" id="IPR000182">
    <property type="entry name" value="GNAT_dom"/>
</dbReference>
<evidence type="ECO:0000256" key="1">
    <source>
        <dbReference type="SAM" id="MobiDB-lite"/>
    </source>
</evidence>
<name>A0ABZ1D6S4_9TREE</name>
<dbReference type="Gene3D" id="3.40.630.30">
    <property type="match status" value="1"/>
</dbReference>
<dbReference type="EMBL" id="CP141889">
    <property type="protein sequence ID" value="WRT69746.1"/>
    <property type="molecule type" value="Genomic_DNA"/>
</dbReference>
<keyword evidence="4" id="KW-1185">Reference proteome</keyword>
<feature type="region of interest" description="Disordered" evidence="1">
    <location>
        <begin position="1"/>
        <end position="43"/>
    </location>
</feature>
<organism evidence="3 4">
    <name type="scientific">Kwoniella shivajii</name>
    <dbReference type="NCBI Taxonomy" id="564305"/>
    <lineage>
        <taxon>Eukaryota</taxon>
        <taxon>Fungi</taxon>
        <taxon>Dikarya</taxon>
        <taxon>Basidiomycota</taxon>
        <taxon>Agaricomycotina</taxon>
        <taxon>Tremellomycetes</taxon>
        <taxon>Tremellales</taxon>
        <taxon>Cryptococcaceae</taxon>
        <taxon>Kwoniella</taxon>
    </lineage>
</organism>
<dbReference type="Proteomes" id="UP001329825">
    <property type="component" value="Chromosome 9"/>
</dbReference>
<dbReference type="Pfam" id="PF00583">
    <property type="entry name" value="Acetyltransf_1"/>
    <property type="match status" value="1"/>
</dbReference>